<organism evidence="1">
    <name type="scientific">marine metagenome</name>
    <dbReference type="NCBI Taxonomy" id="408172"/>
    <lineage>
        <taxon>unclassified sequences</taxon>
        <taxon>metagenomes</taxon>
        <taxon>ecological metagenomes</taxon>
    </lineage>
</organism>
<name>A0A382RI58_9ZZZZ</name>
<dbReference type="AlphaFoldDB" id="A0A382RI58"/>
<proteinExistence type="predicted"/>
<gene>
    <name evidence="1" type="ORF">METZ01_LOCUS349964</name>
</gene>
<evidence type="ECO:0000313" key="1">
    <source>
        <dbReference type="EMBL" id="SVC97110.1"/>
    </source>
</evidence>
<reference evidence="1" key="1">
    <citation type="submission" date="2018-05" db="EMBL/GenBank/DDBJ databases">
        <authorList>
            <person name="Lanie J.A."/>
            <person name="Ng W.-L."/>
            <person name="Kazmierczak K.M."/>
            <person name="Andrzejewski T.M."/>
            <person name="Davidsen T.M."/>
            <person name="Wayne K.J."/>
            <person name="Tettelin H."/>
            <person name="Glass J.I."/>
            <person name="Rusch D."/>
            <person name="Podicherti R."/>
            <person name="Tsui H.-C.T."/>
            <person name="Winkler M.E."/>
        </authorList>
    </citation>
    <scope>NUCLEOTIDE SEQUENCE</scope>
</reference>
<protein>
    <submittedName>
        <fullName evidence="1">Uncharacterized protein</fullName>
    </submittedName>
</protein>
<dbReference type="EMBL" id="UINC01121738">
    <property type="protein sequence ID" value="SVC97110.1"/>
    <property type="molecule type" value="Genomic_DNA"/>
</dbReference>
<accession>A0A382RI58</accession>
<sequence length="45" mass="5149">MILVLDPTRIYGWLGPTVPFSLRTHSDHYHVMRRICISPGVGVTR</sequence>